<dbReference type="GO" id="GO:0016798">
    <property type="term" value="F:hydrolase activity, acting on glycosyl bonds"/>
    <property type="evidence" value="ECO:0007669"/>
    <property type="project" value="UniProtKB-KW"/>
</dbReference>
<accession>A0A7W7DAF3</accession>
<comment type="caution">
    <text evidence="6">The sequence shown here is derived from an EMBL/GenBank/DDBJ whole genome shotgun (WGS) entry which is preliminary data.</text>
</comment>
<dbReference type="SUPFAM" id="SSF49265">
    <property type="entry name" value="Fibronectin type III"/>
    <property type="match status" value="1"/>
</dbReference>
<keyword evidence="2" id="KW-0119">Carbohydrate metabolism</keyword>
<feature type="transmembrane region" description="Helical" evidence="4">
    <location>
        <begin position="245"/>
        <end position="267"/>
    </location>
</feature>
<reference evidence="6 7" key="1">
    <citation type="submission" date="2020-08" db="EMBL/GenBank/DDBJ databases">
        <title>Sequencing the genomes of 1000 actinobacteria strains.</title>
        <authorList>
            <person name="Klenk H.-P."/>
        </authorList>
    </citation>
    <scope>NUCLEOTIDE SEQUENCE [LARGE SCALE GENOMIC DNA]</scope>
    <source>
        <strain evidence="6 7">DSM 45784</strain>
    </source>
</reference>
<dbReference type="Proteomes" id="UP000542210">
    <property type="component" value="Unassembled WGS sequence"/>
</dbReference>
<evidence type="ECO:0000313" key="7">
    <source>
        <dbReference type="Proteomes" id="UP000542210"/>
    </source>
</evidence>
<dbReference type="GO" id="GO:0000272">
    <property type="term" value="P:polysaccharide catabolic process"/>
    <property type="evidence" value="ECO:0007669"/>
    <property type="project" value="UniProtKB-KW"/>
</dbReference>
<evidence type="ECO:0000313" key="6">
    <source>
        <dbReference type="EMBL" id="MBB4702976.1"/>
    </source>
</evidence>
<evidence type="ECO:0000256" key="1">
    <source>
        <dbReference type="ARBA" id="ARBA00023295"/>
    </source>
</evidence>
<feature type="compositionally biased region" description="Basic and acidic residues" evidence="3">
    <location>
        <begin position="175"/>
        <end position="184"/>
    </location>
</feature>
<keyword evidence="4" id="KW-0812">Transmembrane</keyword>
<dbReference type="CDD" id="cd00063">
    <property type="entry name" value="FN3"/>
    <property type="match status" value="1"/>
</dbReference>
<feature type="domain" description="Fibronectin type-III" evidence="5">
    <location>
        <begin position="44"/>
        <end position="138"/>
    </location>
</feature>
<keyword evidence="1" id="KW-0378">Hydrolase</keyword>
<evidence type="ECO:0000256" key="2">
    <source>
        <dbReference type="ARBA" id="ARBA00023326"/>
    </source>
</evidence>
<organism evidence="6 7">
    <name type="scientific">Sphaerisporangium siamense</name>
    <dbReference type="NCBI Taxonomy" id="795645"/>
    <lineage>
        <taxon>Bacteria</taxon>
        <taxon>Bacillati</taxon>
        <taxon>Actinomycetota</taxon>
        <taxon>Actinomycetes</taxon>
        <taxon>Streptosporangiales</taxon>
        <taxon>Streptosporangiaceae</taxon>
        <taxon>Sphaerisporangium</taxon>
    </lineage>
</organism>
<dbReference type="SMART" id="SM00060">
    <property type="entry name" value="FN3"/>
    <property type="match status" value="1"/>
</dbReference>
<protein>
    <recommendedName>
        <fullName evidence="5">Fibronectin type-III domain-containing protein</fullName>
    </recommendedName>
</protein>
<keyword evidence="4" id="KW-1133">Transmembrane helix</keyword>
<name>A0A7W7DAF3_9ACTN</name>
<dbReference type="EMBL" id="JACHND010000001">
    <property type="protein sequence ID" value="MBB4702976.1"/>
    <property type="molecule type" value="Genomic_DNA"/>
</dbReference>
<evidence type="ECO:0000256" key="3">
    <source>
        <dbReference type="SAM" id="MobiDB-lite"/>
    </source>
</evidence>
<dbReference type="AlphaFoldDB" id="A0A7W7DAF3"/>
<keyword evidence="2" id="KW-0624">Polysaccharide degradation</keyword>
<keyword evidence="7" id="KW-1185">Reference proteome</keyword>
<proteinExistence type="predicted"/>
<feature type="region of interest" description="Disordered" evidence="3">
    <location>
        <begin position="126"/>
        <end position="237"/>
    </location>
</feature>
<dbReference type="RefSeq" id="WP_184883119.1">
    <property type="nucleotide sequence ID" value="NZ_BOOV01000005.1"/>
</dbReference>
<gene>
    <name evidence="6" type="ORF">BJ982_004520</name>
</gene>
<feature type="compositionally biased region" description="Basic and acidic residues" evidence="3">
    <location>
        <begin position="151"/>
        <end position="167"/>
    </location>
</feature>
<dbReference type="PROSITE" id="PS50853">
    <property type="entry name" value="FN3"/>
    <property type="match status" value="1"/>
</dbReference>
<dbReference type="InterPro" id="IPR013783">
    <property type="entry name" value="Ig-like_fold"/>
</dbReference>
<keyword evidence="4" id="KW-0472">Membrane</keyword>
<evidence type="ECO:0000256" key="4">
    <source>
        <dbReference type="SAM" id="Phobius"/>
    </source>
</evidence>
<evidence type="ECO:0000259" key="5">
    <source>
        <dbReference type="PROSITE" id="PS50853"/>
    </source>
</evidence>
<dbReference type="Gene3D" id="2.60.40.10">
    <property type="entry name" value="Immunoglobulins"/>
    <property type="match status" value="1"/>
</dbReference>
<keyword evidence="1" id="KW-0326">Glycosidase</keyword>
<dbReference type="InterPro" id="IPR036116">
    <property type="entry name" value="FN3_sf"/>
</dbReference>
<dbReference type="InterPro" id="IPR003961">
    <property type="entry name" value="FN3_dom"/>
</dbReference>
<sequence length="276" mass="28535">MILTGVTGAGPAAAAVVTTSAASGPVAHVEQRPVSRIPAVPPNAPRNLRLIQITATLIRLRWDPPADDPYPPRPGVVAYDIYATGSPFRLIATVRGTVLTYLDRRRFCDTVSYFVRARNAAGEVSAPSNVVTRHRSECKRHHDEDAVDNEPDAKIDDRVDHVDDKSHHGSGNDQEVIRADKLLALEDSSDGGGGGHESDHDEGHGGPGGAGAEAHAAGGPQAGGGHEHAGGQQAGKQLPFTGAPVAALAGVGGALLVSGAAGVLISVRRRRSTGAR</sequence>